<keyword evidence="3" id="KW-1185">Reference proteome</keyword>
<organism evidence="2 3">
    <name type="scientific">Trifolium medium</name>
    <dbReference type="NCBI Taxonomy" id="97028"/>
    <lineage>
        <taxon>Eukaryota</taxon>
        <taxon>Viridiplantae</taxon>
        <taxon>Streptophyta</taxon>
        <taxon>Embryophyta</taxon>
        <taxon>Tracheophyta</taxon>
        <taxon>Spermatophyta</taxon>
        <taxon>Magnoliopsida</taxon>
        <taxon>eudicotyledons</taxon>
        <taxon>Gunneridae</taxon>
        <taxon>Pentapetalae</taxon>
        <taxon>rosids</taxon>
        <taxon>fabids</taxon>
        <taxon>Fabales</taxon>
        <taxon>Fabaceae</taxon>
        <taxon>Papilionoideae</taxon>
        <taxon>50 kb inversion clade</taxon>
        <taxon>NPAAA clade</taxon>
        <taxon>Hologalegina</taxon>
        <taxon>IRL clade</taxon>
        <taxon>Trifolieae</taxon>
        <taxon>Trifolium</taxon>
    </lineage>
</organism>
<evidence type="ECO:0000313" key="2">
    <source>
        <dbReference type="EMBL" id="MCI45576.1"/>
    </source>
</evidence>
<dbReference type="EMBL" id="LXQA010345972">
    <property type="protein sequence ID" value="MCI45576.1"/>
    <property type="molecule type" value="Genomic_DNA"/>
</dbReference>
<comment type="caution">
    <text evidence="2">The sequence shown here is derived from an EMBL/GenBank/DDBJ whole genome shotgun (WGS) entry which is preliminary data.</text>
</comment>
<reference evidence="2 3" key="1">
    <citation type="journal article" date="2018" name="Front. Plant Sci.">
        <title>Red Clover (Trifolium pratense) and Zigzag Clover (T. medium) - A Picture of Genomic Similarities and Differences.</title>
        <authorList>
            <person name="Dluhosova J."/>
            <person name="Istvanek J."/>
            <person name="Nedelnik J."/>
            <person name="Repkova J."/>
        </authorList>
    </citation>
    <scope>NUCLEOTIDE SEQUENCE [LARGE SCALE GENOMIC DNA]</scope>
    <source>
        <strain evidence="3">cv. 10/8</strain>
        <tissue evidence="2">Leaf</tissue>
    </source>
</reference>
<feature type="compositionally biased region" description="Basic residues" evidence="1">
    <location>
        <begin position="55"/>
        <end position="68"/>
    </location>
</feature>
<proteinExistence type="predicted"/>
<name>A0A392SCI7_9FABA</name>
<protein>
    <submittedName>
        <fullName evidence="2">Uncharacterized protein</fullName>
    </submittedName>
</protein>
<evidence type="ECO:0000256" key="1">
    <source>
        <dbReference type="SAM" id="MobiDB-lite"/>
    </source>
</evidence>
<accession>A0A392SCI7</accession>
<dbReference type="Proteomes" id="UP000265520">
    <property type="component" value="Unassembled WGS sequence"/>
</dbReference>
<evidence type="ECO:0000313" key="3">
    <source>
        <dbReference type="Proteomes" id="UP000265520"/>
    </source>
</evidence>
<feature type="non-terminal residue" evidence="2">
    <location>
        <position position="68"/>
    </location>
</feature>
<feature type="region of interest" description="Disordered" evidence="1">
    <location>
        <begin position="43"/>
        <end position="68"/>
    </location>
</feature>
<dbReference type="AlphaFoldDB" id="A0A392SCI7"/>
<sequence length="68" mass="7588">MQAFSNHTEKKGYGIVPKPGSPICLLVEGFNRAILQTLYRLSSTSKDSGNLGGHLPRKRRISPKLHRE</sequence>